<dbReference type="SUPFAM" id="SSF53098">
    <property type="entry name" value="Ribonuclease H-like"/>
    <property type="match status" value="1"/>
</dbReference>
<dbReference type="Proteomes" id="UP000054776">
    <property type="component" value="Unassembled WGS sequence"/>
</dbReference>
<evidence type="ECO:0000256" key="1">
    <source>
        <dbReference type="SAM" id="MobiDB-lite"/>
    </source>
</evidence>
<evidence type="ECO:0000313" key="4">
    <source>
        <dbReference type="Proteomes" id="UP000054776"/>
    </source>
</evidence>
<feature type="compositionally biased region" description="Basic and acidic residues" evidence="1">
    <location>
        <begin position="641"/>
        <end position="652"/>
    </location>
</feature>
<sequence length="675" mass="76915">MASDVEKMLVSELQHSKFSIQLNESAFGCSNILMAYVRYYSESLKCIVDEFLFANYLKGDAKGETIFRSLEDYLKEHNVPFRNITAVATDGAPAMVGRYGGFATLLKETVPDVRAVHWQPLNSRLFAMLCEKNDEIFNKLLFHTEVRWLSRGDCLQRLVDLYHSTVEFLADVDQTLCEEMISKRLQGKDVTIIEARTLLIGFQAKIGLFKSFLARRDFKYFSNLQKLEEGAHVSDQDLETYINHLEKLEEDFKIGFEDLESMTVPDWIIAPFDIETGNANIEFSLQEEHVEMSADLEAELLFKHKSLTFPSSYQVEAGFSHALDLETADDLLLILLLYAIPDSYESFRVAIVSRRVAEARKVLESERYPTRNVSAIYRARAIYMQNGVAERKNRTLLDMVRCMLLKSKLSLNFWAEAISTACYIRNRCPSRSLNGEIPLTLWNGRKLTLNYFRTFGEMAYELDKSPGKGKFSTRSKECILIGYSTESKAYRLWCPAERKVFKSRDVKFTGKFGNDETFHHLTAQNQEWPANDTREKENQTLELQLTANESNNTHQSGDTLVQNEPEEVTETRKIKAFPGRPTLIRSGRRGRPKKVYQKDEIQPVPREDVASIAVMSGPKSVAEALTCHESKKMVGSNEAGDGGRSDERAAVGEDAREWLLEIHETQGLTNLASEA</sequence>
<dbReference type="AlphaFoldDB" id="A0A0V1B1J0"/>
<dbReference type="InParanoid" id="A0A0V1B1J0"/>
<dbReference type="OrthoDB" id="6378341at2759"/>
<feature type="domain" description="Retroviral polymerase SH3-like" evidence="2">
    <location>
        <begin position="466"/>
        <end position="509"/>
    </location>
</feature>
<keyword evidence="4" id="KW-1185">Reference proteome</keyword>
<dbReference type="EMBL" id="JYDH01000130">
    <property type="protein sequence ID" value="KRY30862.1"/>
    <property type="molecule type" value="Genomic_DNA"/>
</dbReference>
<protein>
    <submittedName>
        <fullName evidence="3">Retrovirus-related Pol polyprotein from transposon TNT 1-94</fullName>
    </submittedName>
</protein>
<accession>A0A0V1B1J0</accession>
<dbReference type="GO" id="GO:0003676">
    <property type="term" value="F:nucleic acid binding"/>
    <property type="evidence" value="ECO:0007669"/>
    <property type="project" value="InterPro"/>
</dbReference>
<dbReference type="Gene3D" id="3.30.420.10">
    <property type="entry name" value="Ribonuclease H-like superfamily/Ribonuclease H"/>
    <property type="match status" value="1"/>
</dbReference>
<dbReference type="InterPro" id="IPR036397">
    <property type="entry name" value="RNaseH_sf"/>
</dbReference>
<reference evidence="3 4" key="1">
    <citation type="submission" date="2015-01" db="EMBL/GenBank/DDBJ databases">
        <title>Evolution of Trichinella species and genotypes.</title>
        <authorList>
            <person name="Korhonen P.K."/>
            <person name="Edoardo P."/>
            <person name="Giuseppe L.R."/>
            <person name="Gasser R.B."/>
        </authorList>
    </citation>
    <scope>NUCLEOTIDE SEQUENCE [LARGE SCALE GENOMIC DNA]</scope>
    <source>
        <strain evidence="3">ISS3</strain>
    </source>
</reference>
<dbReference type="PANTHER" id="PTHR45913">
    <property type="entry name" value="EPM2A-INTERACTING PROTEIN 1"/>
    <property type="match status" value="1"/>
</dbReference>
<dbReference type="PANTHER" id="PTHR45913:SF19">
    <property type="entry name" value="LOW QUALITY PROTEIN: ZINC FINGER BED DOMAIN-CONTAINING PROTEIN 5-LIKE"/>
    <property type="match status" value="1"/>
</dbReference>
<evidence type="ECO:0000313" key="3">
    <source>
        <dbReference type="EMBL" id="KRY30862.1"/>
    </source>
</evidence>
<dbReference type="Pfam" id="PF25597">
    <property type="entry name" value="SH3_retrovirus"/>
    <property type="match status" value="1"/>
</dbReference>
<feature type="region of interest" description="Disordered" evidence="1">
    <location>
        <begin position="548"/>
        <end position="571"/>
    </location>
</feature>
<name>A0A0V1B1J0_TRISP</name>
<dbReference type="InterPro" id="IPR057670">
    <property type="entry name" value="SH3_retrovirus"/>
</dbReference>
<gene>
    <name evidence="3" type="ORF">T01_15950</name>
</gene>
<evidence type="ECO:0000259" key="2">
    <source>
        <dbReference type="Pfam" id="PF25597"/>
    </source>
</evidence>
<organism evidence="3 4">
    <name type="scientific">Trichinella spiralis</name>
    <name type="common">Trichina worm</name>
    <dbReference type="NCBI Taxonomy" id="6334"/>
    <lineage>
        <taxon>Eukaryota</taxon>
        <taxon>Metazoa</taxon>
        <taxon>Ecdysozoa</taxon>
        <taxon>Nematoda</taxon>
        <taxon>Enoplea</taxon>
        <taxon>Dorylaimia</taxon>
        <taxon>Trichinellida</taxon>
        <taxon>Trichinellidae</taxon>
        <taxon>Trichinella</taxon>
    </lineage>
</organism>
<feature type="compositionally biased region" description="Polar residues" evidence="1">
    <location>
        <begin position="548"/>
        <end position="562"/>
    </location>
</feature>
<proteinExistence type="predicted"/>
<feature type="region of interest" description="Disordered" evidence="1">
    <location>
        <begin position="632"/>
        <end position="652"/>
    </location>
</feature>
<dbReference type="eggNOG" id="KOG0017">
    <property type="taxonomic scope" value="Eukaryota"/>
</dbReference>
<dbReference type="STRING" id="6334.A0A0V1B1J0"/>
<dbReference type="InterPro" id="IPR012337">
    <property type="entry name" value="RNaseH-like_sf"/>
</dbReference>
<comment type="caution">
    <text evidence="3">The sequence shown here is derived from an EMBL/GenBank/DDBJ whole genome shotgun (WGS) entry which is preliminary data.</text>
</comment>